<dbReference type="EMBL" id="BAAACW010000145">
    <property type="protein sequence ID" value="GAA0370093.1"/>
    <property type="molecule type" value="Genomic_DNA"/>
</dbReference>
<reference evidence="2 3" key="1">
    <citation type="journal article" date="2019" name="Int. J. Syst. Evol. Microbiol.">
        <title>The Global Catalogue of Microorganisms (GCM) 10K type strain sequencing project: providing services to taxonomists for standard genome sequencing and annotation.</title>
        <authorList>
            <consortium name="The Broad Institute Genomics Platform"/>
            <consortium name="The Broad Institute Genome Sequencing Center for Infectious Disease"/>
            <person name="Wu L."/>
            <person name="Ma J."/>
        </authorList>
    </citation>
    <scope>NUCLEOTIDE SEQUENCE [LARGE SCALE GENOMIC DNA]</scope>
    <source>
        <strain evidence="2 3">JCM 12662</strain>
    </source>
</reference>
<name>A0ABN0XQD6_9LACT</name>
<evidence type="ECO:0000313" key="3">
    <source>
        <dbReference type="Proteomes" id="UP001501166"/>
    </source>
</evidence>
<dbReference type="Proteomes" id="UP001501166">
    <property type="component" value="Unassembled WGS sequence"/>
</dbReference>
<keyword evidence="3" id="KW-1185">Reference proteome</keyword>
<dbReference type="RefSeq" id="WP_343756629.1">
    <property type="nucleotide sequence ID" value="NZ_BAAACW010000145.1"/>
</dbReference>
<sequence>MNTLRTLWLGNANEKVNKDFALGNFNCSFLSIENWKDLGELFYLLLVGTGVGFKSTKKMAANMVPIRTNTTLLHSEYRPVPTDQRLEHTQTVKMENGYAKIYVGDSKEGWVESLDQYLELLTDPENEDIHTIKISYNSVRPEGERLKTFGGTASGPAPLREMFEGIDKVLKNQVDPYLDPIMTDDKGYGQVRPIHILDIGNLIGANVVVGGKQTANASN</sequence>
<organism evidence="2 3">
    <name type="scientific">Alkalibacterium iburiense</name>
    <dbReference type="NCBI Taxonomy" id="290589"/>
    <lineage>
        <taxon>Bacteria</taxon>
        <taxon>Bacillati</taxon>
        <taxon>Bacillota</taxon>
        <taxon>Bacilli</taxon>
        <taxon>Lactobacillales</taxon>
        <taxon>Carnobacteriaceae</taxon>
        <taxon>Alkalibacterium</taxon>
    </lineage>
</organism>
<feature type="domain" description="B12-dependent ribonucleotide reductase insertion" evidence="1">
    <location>
        <begin position="99"/>
        <end position="170"/>
    </location>
</feature>
<comment type="caution">
    <text evidence="2">The sequence shown here is derived from an EMBL/GenBank/DDBJ whole genome shotgun (WGS) entry which is preliminary data.</text>
</comment>
<dbReference type="Gene3D" id="3.30.1620.10">
    <property type="entry name" value="b-12 dependent (class ii) ribonucleotide reductase, Chain A, Domain 2"/>
    <property type="match status" value="1"/>
</dbReference>
<protein>
    <recommendedName>
        <fullName evidence="1">B12-dependent ribonucleotide reductase insertion domain-containing protein</fullName>
    </recommendedName>
</protein>
<evidence type="ECO:0000313" key="2">
    <source>
        <dbReference type="EMBL" id="GAA0370093.1"/>
    </source>
</evidence>
<dbReference type="SUPFAM" id="SSF51998">
    <property type="entry name" value="PFL-like glycyl radical enzymes"/>
    <property type="match status" value="1"/>
</dbReference>
<dbReference type="Pfam" id="PF21995">
    <property type="entry name" value="RNR-II_ins_dom"/>
    <property type="match status" value="1"/>
</dbReference>
<accession>A0ABN0XQD6</accession>
<gene>
    <name evidence="2" type="ORF">GCM10008932_22070</name>
</gene>
<proteinExistence type="predicted"/>
<dbReference type="InterPro" id="IPR054158">
    <property type="entry name" value="RNR-II_ins_dom"/>
</dbReference>
<evidence type="ECO:0000259" key="1">
    <source>
        <dbReference type="Pfam" id="PF21995"/>
    </source>
</evidence>